<evidence type="ECO:0000313" key="4">
    <source>
        <dbReference type="Proteomes" id="UP000249516"/>
    </source>
</evidence>
<dbReference type="RefSeq" id="WP_121030662.1">
    <property type="nucleotide sequence ID" value="NZ_PNJG02000002.1"/>
</dbReference>
<comment type="caution">
    <text evidence="3">The sequence shown here is derived from an EMBL/GenBank/DDBJ whole genome shotgun (WGS) entry which is preliminary data.</text>
</comment>
<keyword evidence="1" id="KW-1133">Transmembrane helix</keyword>
<evidence type="ECO:0000256" key="1">
    <source>
        <dbReference type="SAM" id="Phobius"/>
    </source>
</evidence>
<evidence type="ECO:0008006" key="5">
    <source>
        <dbReference type="Google" id="ProtNLM"/>
    </source>
</evidence>
<dbReference type="EMBL" id="PNJG02000002">
    <property type="protein sequence ID" value="RKQ34862.1"/>
    <property type="molecule type" value="Genomic_DNA"/>
</dbReference>
<organism evidence="3 4">
    <name type="scientific">Kocuria tytonis</name>
    <dbReference type="NCBI Taxonomy" id="2054280"/>
    <lineage>
        <taxon>Bacteria</taxon>
        <taxon>Bacillati</taxon>
        <taxon>Actinomycetota</taxon>
        <taxon>Actinomycetes</taxon>
        <taxon>Micrococcales</taxon>
        <taxon>Micrococcaceae</taxon>
        <taxon>Kocuria</taxon>
    </lineage>
</organism>
<gene>
    <name evidence="3" type="ORF">C1C97_006110</name>
</gene>
<keyword evidence="4" id="KW-1185">Reference proteome</keyword>
<dbReference type="AlphaFoldDB" id="A0A495A6C2"/>
<feature type="signal peptide" evidence="2">
    <location>
        <begin position="1"/>
        <end position="27"/>
    </location>
</feature>
<reference evidence="3 4" key="1">
    <citation type="submission" date="2018-10" db="EMBL/GenBank/DDBJ databases">
        <title>Kocuria tytouropygialis sp. nov., isolated from the uropygial gland of an American barn owl (Tyto furcata).</title>
        <authorList>
            <person name="Braun M.S."/>
            <person name="Wang E."/>
            <person name="Zimmermann S."/>
            <person name="Wagner H."/>
            <person name="Wink M."/>
        </authorList>
    </citation>
    <scope>NUCLEOTIDE SEQUENCE [LARGE SCALE GENOMIC DNA]</scope>
    <source>
        <strain evidence="3 4">442</strain>
    </source>
</reference>
<keyword evidence="1" id="KW-0472">Membrane</keyword>
<feature type="transmembrane region" description="Helical" evidence="1">
    <location>
        <begin position="61"/>
        <end position="79"/>
    </location>
</feature>
<protein>
    <recommendedName>
        <fullName evidence="5">Integral membrane protein</fullName>
    </recommendedName>
</protein>
<feature type="transmembrane region" description="Helical" evidence="1">
    <location>
        <begin position="37"/>
        <end position="54"/>
    </location>
</feature>
<evidence type="ECO:0000256" key="2">
    <source>
        <dbReference type="SAM" id="SignalP"/>
    </source>
</evidence>
<keyword evidence="2" id="KW-0732">Signal</keyword>
<evidence type="ECO:0000313" key="3">
    <source>
        <dbReference type="EMBL" id="RKQ34862.1"/>
    </source>
</evidence>
<feature type="chain" id="PRO_5019809349" description="Integral membrane protein" evidence="2">
    <location>
        <begin position="28"/>
        <end position="198"/>
    </location>
</feature>
<accession>A0A495A6C2</accession>
<keyword evidence="1" id="KW-0812">Transmembrane</keyword>
<name>A0A495A6C2_9MICC</name>
<sequence length="198" mass="20456">MSPRARRLARGWVAALVATTLAAGSHAAMDGTWPSPIIVALSTCLAAPVCMLLAGRVLSRGSVVCAVVVSQTLLHTLFAQSGGVAHAVDHSHHQLAAAADGPAVVVSVLPGSAHHGTGMLVAHGVAALATYLLLRHGEMAVFRLLDALSLRVLRLLTAVVRPVTAVVPRRISWTSPRSLADQLLLSSVCAYRGPPAIA</sequence>
<dbReference type="Proteomes" id="UP000249516">
    <property type="component" value="Unassembled WGS sequence"/>
</dbReference>
<feature type="transmembrane region" description="Helical" evidence="1">
    <location>
        <begin position="116"/>
        <end position="134"/>
    </location>
</feature>
<dbReference type="OrthoDB" id="5125396at2"/>
<proteinExistence type="predicted"/>